<evidence type="ECO:0000256" key="7">
    <source>
        <dbReference type="SAM" id="Phobius"/>
    </source>
</evidence>
<evidence type="ECO:0000256" key="5">
    <source>
        <dbReference type="ARBA" id="ARBA00023136"/>
    </source>
</evidence>
<gene>
    <name evidence="9" type="ORF">PSRA_1400</name>
</gene>
<feature type="region of interest" description="Disordered" evidence="6">
    <location>
        <begin position="1"/>
        <end position="48"/>
    </location>
</feature>
<accession>A0A261EV83</accession>
<evidence type="ECO:0000256" key="1">
    <source>
        <dbReference type="ARBA" id="ARBA00004162"/>
    </source>
</evidence>
<feature type="transmembrane region" description="Helical" evidence="7">
    <location>
        <begin position="292"/>
        <end position="310"/>
    </location>
</feature>
<sequence length="511" mass="53170">MNAQEPSDRGPEDIRNASQTPDTTGRQPAWETPNGQAPYGDSARENPPDGKPVGHGFFDWIRSWGIERSSRRWIGGVSGGIANRLGWDPLVIRIIWLALAMAGGLGLMLYGLAWMLLPDERDGTILLESAIERGECSGGFWMALVFILLGTPALAPISIPLALLLAVALIVLYLSDRHSGFSRSRSYRERQGTTVGGAAPDHGIDRGADTRAASAGSPRRVVHSYRPISPAIAIAFAGIILVSLGVILLLERGSGISTPDFLFVIALWAAGSTLALGLTLIIAGLAGHKSGALGPLSVIMLIIALMATSAQSATTSLPIDGIRPGDAGVTMTSSTVTYASKDLPGLKKGLNAQMSTVTIDLRDWSDSHGSACPTGTIPMWATASTVRVLLPSGCKASVNDDEPSVSGYYAGVIVYDPTSDDWNDDRDATAAGDPEDTDDHSGIGITLNLGTPHSSSDSDATGTSGTSGTTDASDTADVSTSATASKDSGSADPDNVLDIHMILVGQLIIGN</sequence>
<dbReference type="InterPro" id="IPR007168">
    <property type="entry name" value="Phageshock_PspC_N"/>
</dbReference>
<feature type="compositionally biased region" description="Basic and acidic residues" evidence="6">
    <location>
        <begin position="1"/>
        <end position="15"/>
    </location>
</feature>
<feature type="domain" description="Phage shock protein PspC N-terminal" evidence="8">
    <location>
        <begin position="68"/>
        <end position="120"/>
    </location>
</feature>
<organism evidence="9 10">
    <name type="scientific">Pseudoscardovia radai</name>
    <dbReference type="NCBI Taxonomy" id="987066"/>
    <lineage>
        <taxon>Bacteria</taxon>
        <taxon>Bacillati</taxon>
        <taxon>Actinomycetota</taxon>
        <taxon>Actinomycetes</taxon>
        <taxon>Bifidobacteriales</taxon>
        <taxon>Bifidobacteriaceae</taxon>
        <taxon>Pseudoscardovia</taxon>
    </lineage>
</organism>
<keyword evidence="4 7" id="KW-1133">Transmembrane helix</keyword>
<keyword evidence="3 7" id="KW-0812">Transmembrane</keyword>
<dbReference type="EMBL" id="MWWR01000014">
    <property type="protein sequence ID" value="OZG50769.1"/>
    <property type="molecule type" value="Genomic_DNA"/>
</dbReference>
<evidence type="ECO:0000256" key="4">
    <source>
        <dbReference type="ARBA" id="ARBA00022989"/>
    </source>
</evidence>
<dbReference type="AlphaFoldDB" id="A0A261EV83"/>
<dbReference type="GO" id="GO:0005886">
    <property type="term" value="C:plasma membrane"/>
    <property type="evidence" value="ECO:0007669"/>
    <property type="project" value="UniProtKB-SubCell"/>
</dbReference>
<keyword evidence="2" id="KW-1003">Cell membrane</keyword>
<keyword evidence="5 7" id="KW-0472">Membrane</keyword>
<dbReference type="PANTHER" id="PTHR33885:SF3">
    <property type="entry name" value="PHAGE SHOCK PROTEIN C"/>
    <property type="match status" value="1"/>
</dbReference>
<feature type="transmembrane region" description="Helical" evidence="7">
    <location>
        <begin position="261"/>
        <end position="285"/>
    </location>
</feature>
<evidence type="ECO:0000256" key="2">
    <source>
        <dbReference type="ARBA" id="ARBA00022475"/>
    </source>
</evidence>
<dbReference type="InterPro" id="IPR052027">
    <property type="entry name" value="PspC"/>
</dbReference>
<dbReference type="Proteomes" id="UP000216725">
    <property type="component" value="Unassembled WGS sequence"/>
</dbReference>
<feature type="region of interest" description="Disordered" evidence="6">
    <location>
        <begin position="185"/>
        <end position="215"/>
    </location>
</feature>
<feature type="compositionally biased region" description="Polar residues" evidence="6">
    <location>
        <begin position="16"/>
        <end position="26"/>
    </location>
</feature>
<evidence type="ECO:0000256" key="6">
    <source>
        <dbReference type="SAM" id="MobiDB-lite"/>
    </source>
</evidence>
<feature type="region of interest" description="Disordered" evidence="6">
    <location>
        <begin position="420"/>
        <end position="494"/>
    </location>
</feature>
<evidence type="ECO:0000256" key="3">
    <source>
        <dbReference type="ARBA" id="ARBA00022692"/>
    </source>
</evidence>
<comment type="subcellular location">
    <subcellularLocation>
        <location evidence="1">Cell membrane</location>
        <topology evidence="1">Single-pass membrane protein</topology>
    </subcellularLocation>
</comment>
<dbReference type="Pfam" id="PF04024">
    <property type="entry name" value="PspC"/>
    <property type="match status" value="1"/>
</dbReference>
<evidence type="ECO:0000313" key="9">
    <source>
        <dbReference type="EMBL" id="OZG50769.1"/>
    </source>
</evidence>
<dbReference type="PANTHER" id="PTHR33885">
    <property type="entry name" value="PHAGE SHOCK PROTEIN C"/>
    <property type="match status" value="1"/>
</dbReference>
<feature type="compositionally biased region" description="Low complexity" evidence="6">
    <location>
        <begin position="454"/>
        <end position="485"/>
    </location>
</feature>
<dbReference type="OrthoDB" id="7359894at2"/>
<reference evidence="9 10" key="1">
    <citation type="journal article" date="2017" name="BMC Genomics">
        <title>Comparative genomic and phylogenomic analyses of the Bifidobacteriaceae family.</title>
        <authorList>
            <person name="Lugli G.A."/>
            <person name="Milani C."/>
            <person name="Turroni F."/>
            <person name="Duranti S."/>
            <person name="Mancabelli L."/>
            <person name="Mangifesta M."/>
            <person name="Ferrario C."/>
            <person name="Modesto M."/>
            <person name="Mattarelli P."/>
            <person name="Jiri K."/>
            <person name="van Sinderen D."/>
            <person name="Ventura M."/>
        </authorList>
    </citation>
    <scope>NUCLEOTIDE SEQUENCE [LARGE SCALE GENOMIC DNA]</scope>
    <source>
        <strain evidence="9 10">DSM 24742</strain>
    </source>
</reference>
<proteinExistence type="predicted"/>
<evidence type="ECO:0000313" key="10">
    <source>
        <dbReference type="Proteomes" id="UP000216725"/>
    </source>
</evidence>
<feature type="transmembrane region" description="Helical" evidence="7">
    <location>
        <begin position="141"/>
        <end position="174"/>
    </location>
</feature>
<evidence type="ECO:0000259" key="8">
    <source>
        <dbReference type="Pfam" id="PF04024"/>
    </source>
</evidence>
<dbReference type="RefSeq" id="WP_158216364.1">
    <property type="nucleotide sequence ID" value="NZ_MWWR01000014.1"/>
</dbReference>
<keyword evidence="10" id="KW-1185">Reference proteome</keyword>
<name>A0A261EV83_9BIFI</name>
<feature type="transmembrane region" description="Helical" evidence="7">
    <location>
        <begin position="228"/>
        <end position="249"/>
    </location>
</feature>
<comment type="caution">
    <text evidence="9">The sequence shown here is derived from an EMBL/GenBank/DDBJ whole genome shotgun (WGS) entry which is preliminary data.</text>
</comment>
<protein>
    <submittedName>
        <fullName evidence="9">PspC domain-containing protein</fullName>
    </submittedName>
</protein>
<feature type="transmembrane region" description="Helical" evidence="7">
    <location>
        <begin position="94"/>
        <end position="117"/>
    </location>
</feature>